<sequence>MTAADPVPVPAPGPTNSLVDVGGLRVGHCTRDEPGWLTGVTVVVAPADGVVAGVDVRGGGPGTRETDLLDPRNLIDRVNAVVLGGGSAFGLAAVDGVMAALADDGLGWPTAEPGQRVPIVPAAILFDLGRSGTWRNTPGADDGRAAYASASSEAVTQGCVGAGTGAKVGGFKGGIGSASVVLESGTTVAALVAVNAVGSAVDPVTGLPYAVGLAIGDELGHLETPSADELDDARTRVEAAPGRAAGLPGLATTIGVVATDATLSKAQCQKAAGVAHDGFARALKPVHTLFDGDTLFALATGERPAPDPIELTVLMEAGADCVARAIVHALLAATSVDRTADGGVALRSWSEAFPSALSR</sequence>
<protein>
    <submittedName>
        <fullName evidence="2">P1 family peptidase</fullName>
    </submittedName>
</protein>
<dbReference type="InterPro" id="IPR016117">
    <property type="entry name" value="ArgJ-like_dom_sf"/>
</dbReference>
<name>A0ABW3N1A4_9MICO</name>
<dbReference type="SUPFAM" id="SSF56266">
    <property type="entry name" value="DmpA/ArgJ-like"/>
    <property type="match status" value="1"/>
</dbReference>
<evidence type="ECO:0000313" key="3">
    <source>
        <dbReference type="Proteomes" id="UP001597046"/>
    </source>
</evidence>
<dbReference type="Proteomes" id="UP001597046">
    <property type="component" value="Unassembled WGS sequence"/>
</dbReference>
<dbReference type="CDD" id="cd02252">
    <property type="entry name" value="nylC_like"/>
    <property type="match status" value="1"/>
</dbReference>
<dbReference type="PANTHER" id="PTHR36512:SF3">
    <property type="entry name" value="BLR5678 PROTEIN"/>
    <property type="match status" value="1"/>
</dbReference>
<dbReference type="EMBL" id="JBHTKH010000015">
    <property type="protein sequence ID" value="MFD1056113.1"/>
    <property type="molecule type" value="Genomic_DNA"/>
</dbReference>
<dbReference type="Gene3D" id="3.60.70.12">
    <property type="entry name" value="L-amino peptidase D-ALA esterase/amidase"/>
    <property type="match status" value="1"/>
</dbReference>
<keyword evidence="3" id="KW-1185">Reference proteome</keyword>
<dbReference type="Pfam" id="PF03576">
    <property type="entry name" value="Peptidase_S58"/>
    <property type="match status" value="1"/>
</dbReference>
<dbReference type="RefSeq" id="WP_386054149.1">
    <property type="nucleotide sequence ID" value="NZ_JBHTKH010000015.1"/>
</dbReference>
<dbReference type="PANTHER" id="PTHR36512">
    <property type="entry name" value="D-AMINOPEPTIDASE"/>
    <property type="match status" value="1"/>
</dbReference>
<evidence type="ECO:0000256" key="1">
    <source>
        <dbReference type="ARBA" id="ARBA00007068"/>
    </source>
</evidence>
<proteinExistence type="inferred from homology"/>
<evidence type="ECO:0000313" key="2">
    <source>
        <dbReference type="EMBL" id="MFD1056113.1"/>
    </source>
</evidence>
<gene>
    <name evidence="2" type="ORF">ACFQ2V_17520</name>
</gene>
<reference evidence="3" key="1">
    <citation type="journal article" date="2019" name="Int. J. Syst. Evol. Microbiol.">
        <title>The Global Catalogue of Microorganisms (GCM) 10K type strain sequencing project: providing services to taxonomists for standard genome sequencing and annotation.</title>
        <authorList>
            <consortium name="The Broad Institute Genomics Platform"/>
            <consortium name="The Broad Institute Genome Sequencing Center for Infectious Disease"/>
            <person name="Wu L."/>
            <person name="Ma J."/>
        </authorList>
    </citation>
    <scope>NUCLEOTIDE SEQUENCE [LARGE SCALE GENOMIC DNA]</scope>
    <source>
        <strain evidence="3">CCUG 57508</strain>
    </source>
</reference>
<dbReference type="InterPro" id="IPR005321">
    <property type="entry name" value="Peptidase_S58_DmpA"/>
</dbReference>
<organism evidence="2 3">
    <name type="scientific">Terrabacter terrigena</name>
    <dbReference type="NCBI Taxonomy" id="574718"/>
    <lineage>
        <taxon>Bacteria</taxon>
        <taxon>Bacillati</taxon>
        <taxon>Actinomycetota</taxon>
        <taxon>Actinomycetes</taxon>
        <taxon>Micrococcales</taxon>
        <taxon>Intrasporangiaceae</taxon>
        <taxon>Terrabacter</taxon>
    </lineage>
</organism>
<comment type="caution">
    <text evidence="2">The sequence shown here is derived from an EMBL/GenBank/DDBJ whole genome shotgun (WGS) entry which is preliminary data.</text>
</comment>
<comment type="similarity">
    <text evidence="1">Belongs to the peptidase S58 family.</text>
</comment>
<accession>A0ABW3N1A4</accession>